<gene>
    <name evidence="3" type="ORF">PACLA_8A006435</name>
</gene>
<proteinExistence type="inferred from homology"/>
<dbReference type="GO" id="GO:0016787">
    <property type="term" value="F:hydrolase activity"/>
    <property type="evidence" value="ECO:0007669"/>
    <property type="project" value="UniProtKB-KW"/>
</dbReference>
<dbReference type="SUPFAM" id="SSF53474">
    <property type="entry name" value="alpha/beta-Hydrolases"/>
    <property type="match status" value="1"/>
</dbReference>
<sequence>MLRKGLTIIVALFAVLSGLIWYNAYLPISPKLKGDQKLIPFLFNFNNELGQIVDDKLGLVAKYKWYRWFFSAISTSNSLLVAKGITITDSVISGIPVKIFRPELAKEGERQYRPGLIFFHGGGLIFGSVNWTCYIQQCIMIAQDTKSVVISVEYRLAPEHPFPAQFEDCYSVVNTVTNEPRTFGILNNKIALAGDSAGGQLAAAISLNFAKQNRSSELVGQVLIYPLLQLIDTLCLPSFQKYKLGFQMDEEQTAYLMSVATTGNGDMKQEYLNGNVTRYFMRTPFWQFLEIPETSNCEVYKDSANITLPSDFVSKVTDPRFSPLLAKSVEGSPPTLLMIAEYDVLASEGILYGKRLGAAGVPTVIKVFKTYHAFLNRLSIPFINTPIAKQGMEDTVNFLNSVFYR</sequence>
<name>A0A6S7H6H2_PARCT</name>
<dbReference type="AlphaFoldDB" id="A0A6S7H6H2"/>
<comment type="similarity">
    <text evidence="1">Belongs to the 'GDXG' lipolytic enzyme family.</text>
</comment>
<dbReference type="Proteomes" id="UP001152795">
    <property type="component" value="Unassembled WGS sequence"/>
</dbReference>
<dbReference type="InterPro" id="IPR013094">
    <property type="entry name" value="AB_hydrolase_3"/>
</dbReference>
<dbReference type="PANTHER" id="PTHR48081:SF8">
    <property type="entry name" value="ALPHA_BETA HYDROLASE FOLD-3 DOMAIN-CONTAINING PROTEIN-RELATED"/>
    <property type="match status" value="1"/>
</dbReference>
<keyword evidence="4" id="KW-1185">Reference proteome</keyword>
<dbReference type="InterPro" id="IPR050300">
    <property type="entry name" value="GDXG_lipolytic_enzyme"/>
</dbReference>
<protein>
    <submittedName>
        <fullName evidence="3">Arylacetamide deacetylase-like 4, partial</fullName>
    </submittedName>
</protein>
<keyword evidence="2" id="KW-0378">Hydrolase</keyword>
<reference evidence="3" key="1">
    <citation type="submission" date="2020-04" db="EMBL/GenBank/DDBJ databases">
        <authorList>
            <person name="Alioto T."/>
            <person name="Alioto T."/>
            <person name="Gomez Garrido J."/>
        </authorList>
    </citation>
    <scope>NUCLEOTIDE SEQUENCE</scope>
    <source>
        <strain evidence="3">A484AB</strain>
    </source>
</reference>
<evidence type="ECO:0000256" key="1">
    <source>
        <dbReference type="ARBA" id="ARBA00010515"/>
    </source>
</evidence>
<dbReference type="InterPro" id="IPR029058">
    <property type="entry name" value="AB_hydrolase_fold"/>
</dbReference>
<dbReference type="InterPro" id="IPR033140">
    <property type="entry name" value="Lipase_GDXG_put_SER_AS"/>
</dbReference>
<evidence type="ECO:0000313" key="4">
    <source>
        <dbReference type="Proteomes" id="UP001152795"/>
    </source>
</evidence>
<dbReference type="Pfam" id="PF07859">
    <property type="entry name" value="Abhydrolase_3"/>
    <property type="match status" value="2"/>
</dbReference>
<dbReference type="OrthoDB" id="5967440at2759"/>
<comment type="caution">
    <text evidence="3">The sequence shown here is derived from an EMBL/GenBank/DDBJ whole genome shotgun (WGS) entry which is preliminary data.</text>
</comment>
<evidence type="ECO:0000313" key="3">
    <source>
        <dbReference type="EMBL" id="CAB3998409.1"/>
    </source>
</evidence>
<dbReference type="Gene3D" id="3.40.50.1820">
    <property type="entry name" value="alpha/beta hydrolase"/>
    <property type="match status" value="1"/>
</dbReference>
<dbReference type="EMBL" id="CACRXK020003346">
    <property type="protein sequence ID" value="CAB3998409.1"/>
    <property type="molecule type" value="Genomic_DNA"/>
</dbReference>
<dbReference type="PROSITE" id="PS01174">
    <property type="entry name" value="LIPASE_GDXG_SER"/>
    <property type="match status" value="1"/>
</dbReference>
<organism evidence="3 4">
    <name type="scientific">Paramuricea clavata</name>
    <name type="common">Red gorgonian</name>
    <name type="synonym">Violescent sea-whip</name>
    <dbReference type="NCBI Taxonomy" id="317549"/>
    <lineage>
        <taxon>Eukaryota</taxon>
        <taxon>Metazoa</taxon>
        <taxon>Cnidaria</taxon>
        <taxon>Anthozoa</taxon>
        <taxon>Octocorallia</taxon>
        <taxon>Malacalcyonacea</taxon>
        <taxon>Plexauridae</taxon>
        <taxon>Paramuricea</taxon>
    </lineage>
</organism>
<evidence type="ECO:0000256" key="2">
    <source>
        <dbReference type="ARBA" id="ARBA00022801"/>
    </source>
</evidence>
<accession>A0A6S7H6H2</accession>
<dbReference type="PANTHER" id="PTHR48081">
    <property type="entry name" value="AB HYDROLASE SUPERFAMILY PROTEIN C4A8.06C"/>
    <property type="match status" value="1"/>
</dbReference>